<feature type="transmembrane region" description="Helical" evidence="1">
    <location>
        <begin position="66"/>
        <end position="85"/>
    </location>
</feature>
<accession>A0A9X1SYN3</accession>
<name>A0A9X1SYN3_9ACTN</name>
<evidence type="ECO:0000313" key="3">
    <source>
        <dbReference type="Proteomes" id="UP001138997"/>
    </source>
</evidence>
<dbReference type="AlphaFoldDB" id="A0A9X1SYN3"/>
<feature type="transmembrane region" description="Helical" evidence="1">
    <location>
        <begin position="118"/>
        <end position="137"/>
    </location>
</feature>
<proteinExistence type="predicted"/>
<comment type="caution">
    <text evidence="2">The sequence shown here is derived from an EMBL/GenBank/DDBJ whole genome shotgun (WGS) entry which is preliminary data.</text>
</comment>
<reference evidence="2" key="1">
    <citation type="submission" date="2021-11" db="EMBL/GenBank/DDBJ databases">
        <title>Streptomyces corallinus and Kineosporia corallina sp. nov., two new coral-derived marine actinobacteria.</title>
        <authorList>
            <person name="Buangrab K."/>
            <person name="Sutthacheep M."/>
            <person name="Yeemin T."/>
            <person name="Harunari E."/>
            <person name="Igarashi Y."/>
            <person name="Sripreechasak P."/>
            <person name="Kanchanasin P."/>
            <person name="Tanasupawat S."/>
            <person name="Phongsopitanun W."/>
        </authorList>
    </citation>
    <scope>NUCLEOTIDE SEQUENCE</scope>
    <source>
        <strain evidence="2">JCM 31032</strain>
    </source>
</reference>
<evidence type="ECO:0000256" key="1">
    <source>
        <dbReference type="SAM" id="Phobius"/>
    </source>
</evidence>
<keyword evidence="1" id="KW-0472">Membrane</keyword>
<sequence length="359" mass="37900">MSQRPHGFGTAFVLATVVVQFGLGLPQLLAHLHTYPSPWIPCTAFVLLAATISAGWWVIQGRRVPTPVVVGGVTTVGAASIAITATLPDGAFFDGPHWSFGLVGWHLLMLLSDRPVRWSMLALAAHTGFSVVAFLTTADPSRAVWGTGLITVVSVMGFQAALGLAGADHRRRALHLEALAEEQARLATAKAVADELDRGRVARVPEQLGSALPLLAGLADGTLDPGRDDVRRQSAVVAAQLRRLFAEGDESPDPLVHELSACAEIAEKRGLQVSFAVSGAVVPVPLEARRALVQPVVDALAAARARARITVLRTAESVRVAAVCDGNASAQTSSAPSDLVAVEWHSVAEQVWMEARWTA</sequence>
<dbReference type="Proteomes" id="UP001138997">
    <property type="component" value="Unassembled WGS sequence"/>
</dbReference>
<feature type="transmembrane region" description="Helical" evidence="1">
    <location>
        <begin position="12"/>
        <end position="32"/>
    </location>
</feature>
<dbReference type="EMBL" id="JAJOMB010000004">
    <property type="protein sequence ID" value="MCD5311158.1"/>
    <property type="molecule type" value="Genomic_DNA"/>
</dbReference>
<evidence type="ECO:0000313" key="2">
    <source>
        <dbReference type="EMBL" id="MCD5311158.1"/>
    </source>
</evidence>
<organism evidence="2 3">
    <name type="scientific">Kineosporia babensis</name>
    <dbReference type="NCBI Taxonomy" id="499548"/>
    <lineage>
        <taxon>Bacteria</taxon>
        <taxon>Bacillati</taxon>
        <taxon>Actinomycetota</taxon>
        <taxon>Actinomycetes</taxon>
        <taxon>Kineosporiales</taxon>
        <taxon>Kineosporiaceae</taxon>
        <taxon>Kineosporia</taxon>
    </lineage>
</organism>
<feature type="transmembrane region" description="Helical" evidence="1">
    <location>
        <begin position="143"/>
        <end position="165"/>
    </location>
</feature>
<feature type="transmembrane region" description="Helical" evidence="1">
    <location>
        <begin position="38"/>
        <end position="59"/>
    </location>
</feature>
<keyword evidence="1" id="KW-1133">Transmembrane helix</keyword>
<gene>
    <name evidence="2" type="ORF">LR394_09635</name>
</gene>
<keyword evidence="3" id="KW-1185">Reference proteome</keyword>
<keyword evidence="1" id="KW-0812">Transmembrane</keyword>
<dbReference type="RefSeq" id="WP_231440336.1">
    <property type="nucleotide sequence ID" value="NZ_JAJOMB010000004.1"/>
</dbReference>
<protein>
    <submittedName>
        <fullName evidence="2">Uncharacterized protein</fullName>
    </submittedName>
</protein>